<evidence type="ECO:0000313" key="1">
    <source>
        <dbReference type="EMBL" id="KAJ1935959.1"/>
    </source>
</evidence>
<evidence type="ECO:0000313" key="2">
    <source>
        <dbReference type="Proteomes" id="UP001150603"/>
    </source>
</evidence>
<feature type="non-terminal residue" evidence="1">
    <location>
        <position position="479"/>
    </location>
</feature>
<accession>A0ACC1J3L7</accession>
<reference evidence="1" key="1">
    <citation type="submission" date="2022-07" db="EMBL/GenBank/DDBJ databases">
        <title>Phylogenomic reconstructions and comparative analyses of Kickxellomycotina fungi.</title>
        <authorList>
            <person name="Reynolds N.K."/>
            <person name="Stajich J.E."/>
            <person name="Barry K."/>
            <person name="Grigoriev I.V."/>
            <person name="Crous P."/>
            <person name="Smith M.E."/>
        </authorList>
    </citation>
    <scope>NUCLEOTIDE SEQUENCE</scope>
    <source>
        <strain evidence="1">NRRL 5244</strain>
    </source>
</reference>
<name>A0ACC1J3L7_9FUNG</name>
<organism evidence="1 2">
    <name type="scientific">Linderina macrospora</name>
    <dbReference type="NCBI Taxonomy" id="4868"/>
    <lineage>
        <taxon>Eukaryota</taxon>
        <taxon>Fungi</taxon>
        <taxon>Fungi incertae sedis</taxon>
        <taxon>Zoopagomycota</taxon>
        <taxon>Kickxellomycotina</taxon>
        <taxon>Kickxellomycetes</taxon>
        <taxon>Kickxellales</taxon>
        <taxon>Kickxellaceae</taxon>
        <taxon>Linderina</taxon>
    </lineage>
</organism>
<gene>
    <name evidence="1" type="ORF">FBU59_005216</name>
</gene>
<comment type="caution">
    <text evidence="1">The sequence shown here is derived from an EMBL/GenBank/DDBJ whole genome shotgun (WGS) entry which is preliminary data.</text>
</comment>
<protein>
    <submittedName>
        <fullName evidence="1">Uncharacterized protein</fullName>
    </submittedName>
</protein>
<sequence length="479" mass="54268">MAVQEDDKTKRGGILGDDMGLGKTIQALALMLTRPPPSGSPHATLVVAPLSVVSHWKQEVENRLLSETFNVLVYYGPNRTQDPAELAKQDLVITTYGLLTSEWCNIAGDSKINAWNHIPNDDRDRIVLAEPRIGALFRVAWRRVFLDEAHTIRNRTTKSSRAAHDLVATNRWCLTGTPIQNRIEDLYAFLRFLRIEPYCDERSFRRKFPTGKESWTTAAATLKPIMLRREKKELMDAGADIQLPEQFVHMHFVPLPPAEQFYYDSLAVLMATDGIINAQDASVFAILASLLRLRQATSHPAVTNMVETWVESYRSTAWKSEAWDPFDTTVNAIRANQLLRAMSEGTAAKLRESFESNAPRICTLCGVASTSAVIVHVCAFHRELQQSFRRRDDREKFYTATKEELPTGHTDIYSTDVDNPEDKPSHADTELFSLAGEDRIEERISRIRAFVDGNSLMYSAKMLKILRIVQQIHKHDPTD</sequence>
<keyword evidence="2" id="KW-1185">Reference proteome</keyword>
<dbReference type="EMBL" id="JANBPW010004055">
    <property type="protein sequence ID" value="KAJ1935959.1"/>
    <property type="molecule type" value="Genomic_DNA"/>
</dbReference>
<dbReference type="Proteomes" id="UP001150603">
    <property type="component" value="Unassembled WGS sequence"/>
</dbReference>
<proteinExistence type="predicted"/>